<dbReference type="InterPro" id="IPR036709">
    <property type="entry name" value="Autotransporte_beta_dom_sf"/>
</dbReference>
<dbReference type="InterPro" id="IPR006315">
    <property type="entry name" value="OM_autotransptr_brl_dom"/>
</dbReference>
<evidence type="ECO:0000313" key="2">
    <source>
        <dbReference type="EMBL" id="VFJ93213.1"/>
    </source>
</evidence>
<dbReference type="InterPro" id="IPR005546">
    <property type="entry name" value="Autotransporte_beta"/>
</dbReference>
<dbReference type="SUPFAM" id="SSF103515">
    <property type="entry name" value="Autotransporter"/>
    <property type="match status" value="1"/>
</dbReference>
<dbReference type="SMART" id="SM00869">
    <property type="entry name" value="Autotransporter"/>
    <property type="match status" value="1"/>
</dbReference>
<protein>
    <submittedName>
        <fullName evidence="2">Outer membrane autotransporter barrel domain-containing protein</fullName>
    </submittedName>
</protein>
<accession>A0A450UL03</accession>
<sequence length="913" mass="92304">MNRKTTSTLERKVFKNGVKPSRRIKQALVGGVSIAATAAMLGMSGQAMAEAEIGGATGNALTISGATDTIVSKVDNPSAGGTGTADFTADIGKLDLNGGKTVADINNIAHDATLNLYDSTTTSVTGERLTVTNNIDISDGKTLTLNFATDGATINYSNIILDVKGYIAGAADTTKGGNIKLSGASTGNAVYVGVAEVTGKVNMTQVEIIGAGGNVAKPGGHVMATFKFVDTNATGDFKADNLKITGGDASTTAGGAGGAATTTILGDAVIANNIELKGGDAHVAGGAGGAVKLTVEGDLSFTALSFDVGTTATTSLGGTTTLEIVSDNDQTITGTLDGKAVAENGILTIHTKSANTLKTATFKGKVGSTNSLKKIDIGTTVLGGAAIFEETVAAGNITLQAGDNAAEKAAATFNKNVTASTRLDIKGGSAADAAATAIMMGNVNAADLVLTDGTGGASVEFSGTALDVGNTYSQTITGIIAAATDGQGSIAVKNTAGTVKFADAIGIAAVRLKAITLDANSKTIFDAAIHANSLTIGGTGTFKATKNLGGTTPSTLDLSTGSKIIIPEAAKSTTADATKAVFGNSAAAGAITVKTPATAESVTVYVDSTNVVTGDKIVLVKSSATIATATDGTGFNAAALEFDGNDTGQVFSVDNTNTDDSMIVLVATDKSSNNQENLDTAVTDVSQHIVQSIGSTISSRMNFTRFEGFRGNGSGSMGYDKGISPGDNAGMERGVWVKTLGNWIEQDDKGGISGYDADIYGVVVGMDAELTRDIRAGVAFGYSNADVDGSGAARADVDQHHVFVYGDYTGGRFYLEGMLGYGRGNNETSDLDGTTLRKADYGADQYMASVGGGVPLHMGDGVFVTPKASLTWTHIETDSYIRSDGVDVEPSDVDSLTGAIGAEMHHGMKQEKG</sequence>
<feature type="domain" description="Autotransporter" evidence="1">
    <location>
        <begin position="728"/>
        <end position="913"/>
    </location>
</feature>
<dbReference type="Gene3D" id="2.40.128.130">
    <property type="entry name" value="Autotransporter beta-domain"/>
    <property type="match status" value="1"/>
</dbReference>
<dbReference type="EMBL" id="CAADFF010000043">
    <property type="protein sequence ID" value="VFJ93213.1"/>
    <property type="molecule type" value="Genomic_DNA"/>
</dbReference>
<dbReference type="GO" id="GO:0019867">
    <property type="term" value="C:outer membrane"/>
    <property type="evidence" value="ECO:0007669"/>
    <property type="project" value="InterPro"/>
</dbReference>
<gene>
    <name evidence="2" type="ORF">BECKLFY1418B_GA0070995_10431</name>
</gene>
<organism evidence="2">
    <name type="scientific">Candidatus Kentrum sp. LFY</name>
    <dbReference type="NCBI Taxonomy" id="2126342"/>
    <lineage>
        <taxon>Bacteria</taxon>
        <taxon>Pseudomonadati</taxon>
        <taxon>Pseudomonadota</taxon>
        <taxon>Gammaproteobacteria</taxon>
        <taxon>Candidatus Kentrum</taxon>
    </lineage>
</organism>
<proteinExistence type="predicted"/>
<dbReference type="Pfam" id="PF03797">
    <property type="entry name" value="Autotransporter"/>
    <property type="match status" value="1"/>
</dbReference>
<dbReference type="PROSITE" id="PS51208">
    <property type="entry name" value="AUTOTRANSPORTER"/>
    <property type="match status" value="1"/>
</dbReference>
<reference evidence="2" key="1">
    <citation type="submission" date="2019-02" db="EMBL/GenBank/DDBJ databases">
        <authorList>
            <person name="Gruber-Vodicka R. H."/>
            <person name="Seah K. B. B."/>
        </authorList>
    </citation>
    <scope>NUCLEOTIDE SEQUENCE</scope>
    <source>
        <strain evidence="2">BECK_M7</strain>
    </source>
</reference>
<dbReference type="AlphaFoldDB" id="A0A450UL03"/>
<evidence type="ECO:0000259" key="1">
    <source>
        <dbReference type="PROSITE" id="PS51208"/>
    </source>
</evidence>
<name>A0A450UL03_9GAMM</name>
<dbReference type="NCBIfam" id="TIGR01414">
    <property type="entry name" value="autotrans_barl"/>
    <property type="match status" value="1"/>
</dbReference>